<organism evidence="3 4">
    <name type="scientific">Rhodococcus xishaensis</name>
    <dbReference type="NCBI Taxonomy" id="2487364"/>
    <lineage>
        <taxon>Bacteria</taxon>
        <taxon>Bacillati</taxon>
        <taxon>Actinomycetota</taxon>
        <taxon>Actinomycetes</taxon>
        <taxon>Mycobacteriales</taxon>
        <taxon>Nocardiaceae</taxon>
        <taxon>Rhodococcus</taxon>
    </lineage>
</organism>
<dbReference type="Proteomes" id="UP000283479">
    <property type="component" value="Unassembled WGS sequence"/>
</dbReference>
<gene>
    <name evidence="3" type="ORF">EGT50_01990</name>
</gene>
<dbReference type="InterPro" id="IPR011042">
    <property type="entry name" value="6-blade_b-propeller_TolB-like"/>
</dbReference>
<dbReference type="PROSITE" id="PS51257">
    <property type="entry name" value="PROKAR_LIPOPROTEIN"/>
    <property type="match status" value="1"/>
</dbReference>
<accession>A0A438B376</accession>
<name>A0A438B376_9NOCA</name>
<dbReference type="AlphaFoldDB" id="A0A438B376"/>
<evidence type="ECO:0000313" key="3">
    <source>
        <dbReference type="EMBL" id="RVW05396.1"/>
    </source>
</evidence>
<evidence type="ECO:0000313" key="4">
    <source>
        <dbReference type="Proteomes" id="UP000283479"/>
    </source>
</evidence>
<feature type="domain" description="Glucose/Sorbosone dehydrogenase" evidence="2">
    <location>
        <begin position="90"/>
        <end position="225"/>
    </location>
</feature>
<dbReference type="EMBL" id="RKLO01000001">
    <property type="protein sequence ID" value="RVW05396.1"/>
    <property type="molecule type" value="Genomic_DNA"/>
</dbReference>
<comment type="caution">
    <text evidence="3">The sequence shown here is derived from an EMBL/GenBank/DDBJ whole genome shotgun (WGS) entry which is preliminary data.</text>
</comment>
<dbReference type="Gene3D" id="2.120.10.30">
    <property type="entry name" value="TolB, C-terminal domain"/>
    <property type="match status" value="1"/>
</dbReference>
<dbReference type="SUPFAM" id="SSF50952">
    <property type="entry name" value="Soluble quinoprotein glucose dehydrogenase"/>
    <property type="match status" value="1"/>
</dbReference>
<sequence length="380" mass="38455">MTKGEHGRTTRRLAVAAMLSIALLIAGCARFDDSASSPFTPEPTFGSGGEVRPRQPTAPPSPMPEPSVPDDPCFDSDPNVIATCLEATGGMVMLPGGESALVTEKQTGRIMRVAQGEKPTEVARIPIDPSAGGGLHDIALSPTFEEDNLIYAYVTTPSDNRVVRIAPGDTPKQLLTGIPRGATGNTGALTFSRPDELMVLTGDAGNPAAAADPASLAGKLLRVTALSPTPTPPRPVVALSGIGLAGDVCRDPSGAIWVTDRTPVEDRLQRVAADGTVGAPAWTWPDKPGVAGCSAGLGAVAVALTDGQAVAVLATEDDTGAVTSAPALLAQNLYGRLGGTAISGEGQIWAATVNKSGGTPAPSDDRVVKVPLPAGGGGID</sequence>
<dbReference type="OrthoDB" id="9770043at2"/>
<dbReference type="InterPro" id="IPR011041">
    <property type="entry name" value="Quinoprot_gluc/sorb_DH_b-prop"/>
</dbReference>
<reference evidence="3 4" key="1">
    <citation type="submission" date="2018-11" db="EMBL/GenBank/DDBJ databases">
        <title>Rhodococcus spongicola sp. nov. and Rhodococcus xishaensis sp. nov. from marine sponges.</title>
        <authorList>
            <person name="Li L."/>
            <person name="Lin H.W."/>
        </authorList>
    </citation>
    <scope>NUCLEOTIDE SEQUENCE [LARGE SCALE GENOMIC DNA]</scope>
    <source>
        <strain evidence="3 4">LHW51113</strain>
    </source>
</reference>
<evidence type="ECO:0000256" key="1">
    <source>
        <dbReference type="SAM" id="MobiDB-lite"/>
    </source>
</evidence>
<proteinExistence type="predicted"/>
<dbReference type="RefSeq" id="WP_127950917.1">
    <property type="nucleotide sequence ID" value="NZ_RKLO01000001.1"/>
</dbReference>
<feature type="compositionally biased region" description="Pro residues" evidence="1">
    <location>
        <begin position="56"/>
        <end position="69"/>
    </location>
</feature>
<feature type="region of interest" description="Disordered" evidence="1">
    <location>
        <begin position="37"/>
        <end position="75"/>
    </location>
</feature>
<keyword evidence="4" id="KW-1185">Reference proteome</keyword>
<evidence type="ECO:0000259" key="2">
    <source>
        <dbReference type="Pfam" id="PF07995"/>
    </source>
</evidence>
<protein>
    <submittedName>
        <fullName evidence="3">Oxidoreductase</fullName>
    </submittedName>
</protein>
<dbReference type="InterPro" id="IPR012938">
    <property type="entry name" value="Glc/Sorbosone_DH"/>
</dbReference>
<dbReference type="Pfam" id="PF07995">
    <property type="entry name" value="GSDH"/>
    <property type="match status" value="1"/>
</dbReference>